<evidence type="ECO:0008006" key="5">
    <source>
        <dbReference type="Google" id="ProtNLM"/>
    </source>
</evidence>
<feature type="compositionally biased region" description="Pro residues" evidence="1">
    <location>
        <begin position="376"/>
        <end position="407"/>
    </location>
</feature>
<keyword evidence="4" id="KW-1185">Reference proteome</keyword>
<dbReference type="AlphaFoldDB" id="A0A9X3MUF6"/>
<organism evidence="3 4">
    <name type="scientific">Solirubrobacter ginsenosidimutans</name>
    <dbReference type="NCBI Taxonomy" id="490573"/>
    <lineage>
        <taxon>Bacteria</taxon>
        <taxon>Bacillati</taxon>
        <taxon>Actinomycetota</taxon>
        <taxon>Thermoleophilia</taxon>
        <taxon>Solirubrobacterales</taxon>
        <taxon>Solirubrobacteraceae</taxon>
        <taxon>Solirubrobacter</taxon>
    </lineage>
</organism>
<proteinExistence type="predicted"/>
<accession>A0A9X3MUF6</accession>
<evidence type="ECO:0000256" key="2">
    <source>
        <dbReference type="SAM" id="SignalP"/>
    </source>
</evidence>
<feature type="region of interest" description="Disordered" evidence="1">
    <location>
        <begin position="368"/>
        <end position="412"/>
    </location>
</feature>
<dbReference type="RefSeq" id="WP_270040678.1">
    <property type="nucleotide sequence ID" value="NZ_JAPDOD010000012.1"/>
</dbReference>
<evidence type="ECO:0000313" key="4">
    <source>
        <dbReference type="Proteomes" id="UP001149140"/>
    </source>
</evidence>
<reference evidence="3" key="1">
    <citation type="submission" date="2022-10" db="EMBL/GenBank/DDBJ databases">
        <title>The WGS of Solirubrobacter ginsenosidimutans DSM 21036.</title>
        <authorList>
            <person name="Jiang Z."/>
        </authorList>
    </citation>
    <scope>NUCLEOTIDE SEQUENCE</scope>
    <source>
        <strain evidence="3">DSM 21036</strain>
    </source>
</reference>
<sequence>MRRLIISTVIALALAPAGAEAHQSPAGCVANNLDLSVSRDRAQVRRGQTVSYTIAAGNVGAGACDITNATITFTRPALDGSATGTSTVVSQGLDLPAGKPLTNISTQQWIAEVDSGVTDAIVRASITGVLHDAPVDHTADVAKTVGITVVDPKLSLTVTPTPATGPAPLSVTFHYTLTNLSSPPSSLKSPSVNHPLCTPAVYAGGDADLDGEIDVGETWDMTCTHVFTAAGEYSSTATASATSAADNQPVDATAPSTTVKAIAPVPTAHLKLTKSATPTSGFAPLSVTYTYTVLNDGPATPISGITVTDLGCSPIVTTAANTPLAAGLSRIFTCTSVLAAGIYSSGAVATGTDTVSGTLVSASAPALDVTSQLPTDPDPTPTPQPSEPAPTPEPAAVPTATPTPVPTATPSTRVKFSYSGRFAPARSCRGTVTVALKAGTKTVATKRVKLDGKCRFKVSFDVARKSLGSATKVTLTAKAAGKRTATSRLSVPKT</sequence>
<gene>
    <name evidence="3" type="ORF">OM076_14405</name>
</gene>
<protein>
    <recommendedName>
        <fullName evidence="5">DUF11 domain-containing protein</fullName>
    </recommendedName>
</protein>
<feature type="signal peptide" evidence="2">
    <location>
        <begin position="1"/>
        <end position="21"/>
    </location>
</feature>
<evidence type="ECO:0000256" key="1">
    <source>
        <dbReference type="SAM" id="MobiDB-lite"/>
    </source>
</evidence>
<dbReference type="Proteomes" id="UP001149140">
    <property type="component" value="Unassembled WGS sequence"/>
</dbReference>
<evidence type="ECO:0000313" key="3">
    <source>
        <dbReference type="EMBL" id="MDA0161465.1"/>
    </source>
</evidence>
<dbReference type="EMBL" id="JAPDOD010000012">
    <property type="protein sequence ID" value="MDA0161465.1"/>
    <property type="molecule type" value="Genomic_DNA"/>
</dbReference>
<name>A0A9X3MUF6_9ACTN</name>
<feature type="chain" id="PRO_5040794799" description="DUF11 domain-containing protein" evidence="2">
    <location>
        <begin position="22"/>
        <end position="494"/>
    </location>
</feature>
<keyword evidence="2" id="KW-0732">Signal</keyword>
<comment type="caution">
    <text evidence="3">The sequence shown here is derived from an EMBL/GenBank/DDBJ whole genome shotgun (WGS) entry which is preliminary data.</text>
</comment>